<dbReference type="GO" id="GO:0070566">
    <property type="term" value="F:adenylyltransferase activity"/>
    <property type="evidence" value="ECO:0007669"/>
    <property type="project" value="TreeGrafter"/>
</dbReference>
<dbReference type="GO" id="GO:0006633">
    <property type="term" value="P:fatty acid biosynthetic process"/>
    <property type="evidence" value="ECO:0007669"/>
    <property type="project" value="TreeGrafter"/>
</dbReference>
<dbReference type="RefSeq" id="WP_076530516.1">
    <property type="nucleotide sequence ID" value="NZ_BMEH01000003.1"/>
</dbReference>
<dbReference type="PANTHER" id="PTHR22754:SF32">
    <property type="entry name" value="DISCO-INTERACTING PROTEIN 2"/>
    <property type="match status" value="1"/>
</dbReference>
<dbReference type="InterPro" id="IPR042099">
    <property type="entry name" value="ANL_N_sf"/>
</dbReference>
<dbReference type="AlphaFoldDB" id="A0A1N7N5X7"/>
<keyword evidence="4" id="KW-0436">Ligase</keyword>
<comment type="similarity">
    <text evidence="1">Belongs to the ATP-dependent AMP-binding enzyme family.</text>
</comment>
<dbReference type="Pfam" id="PF00501">
    <property type="entry name" value="AMP-binding"/>
    <property type="match status" value="1"/>
</dbReference>
<keyword evidence="5" id="KW-1185">Reference proteome</keyword>
<dbReference type="SUPFAM" id="SSF56801">
    <property type="entry name" value="Acetyl-CoA synthetase-like"/>
    <property type="match status" value="1"/>
</dbReference>
<dbReference type="GO" id="GO:0005886">
    <property type="term" value="C:plasma membrane"/>
    <property type="evidence" value="ECO:0007669"/>
    <property type="project" value="TreeGrafter"/>
</dbReference>
<dbReference type="Gene3D" id="3.40.50.12780">
    <property type="entry name" value="N-terminal domain of ligase-like"/>
    <property type="match status" value="1"/>
</dbReference>
<organism evidence="4 5">
    <name type="scientific">Gemmobacter megaterium</name>
    <dbReference type="NCBI Taxonomy" id="1086013"/>
    <lineage>
        <taxon>Bacteria</taxon>
        <taxon>Pseudomonadati</taxon>
        <taxon>Pseudomonadota</taxon>
        <taxon>Alphaproteobacteria</taxon>
        <taxon>Rhodobacterales</taxon>
        <taxon>Paracoccaceae</taxon>
        <taxon>Gemmobacter</taxon>
    </lineage>
</organism>
<dbReference type="STRING" id="1086013.SAMN05421774_103139"/>
<proteinExistence type="inferred from homology"/>
<sequence>MTGVQDPRSLPTLVDLMIWRGQAQGDRVALTHLDWGEEIADQSSYAALDRQARAVAGCLTAAGLRGRPVMICLPSGLDFVRVLLGCLYAGAVAAPAPGPESRRGVDRAVSMIRDFRPEAVVLPPGPLPPALAEALPPTCLRISPAEALAGAPSALPVRPVPDDIAFVQYTSGSLGSPRGIVITHRNIMANEAMIAAAFGHQPGQVGVNWLPLHHDMGLCGSILQALYIGGCCHSMSPLSFLQRPVRWLQAISRLGATTSGGPTFAFELCARQISDAALSGLDLSGWTVAYCGSEPIRPAALSGFASRFSGAGFDARAFLPCYGMAEATLFATGQPRGSGLRIRQLATPSVSCGGPVLDGRIAILDPGDAMLPDGASGEIAIAGPHVSPGFWDAATGAALPDPAREVWHEGRRYLRTGDIGTQIAGDLHVLGRSRDLIILRGAKIHAEDVEATALSDTAAQVAAAAAFAVAQPQGEHLIVICEGPRAAGAPQAAAAIAARIGEVHGILPHRVLFVRAGAIPRAANGKIRRAACRDAYLEGRLATTRNGESA</sequence>
<reference evidence="4 5" key="1">
    <citation type="submission" date="2017-01" db="EMBL/GenBank/DDBJ databases">
        <authorList>
            <person name="Mah S.A."/>
            <person name="Swanson W.J."/>
            <person name="Moy G.W."/>
            <person name="Vacquier V.D."/>
        </authorList>
    </citation>
    <scope>NUCLEOTIDE SEQUENCE [LARGE SCALE GENOMIC DNA]</scope>
    <source>
        <strain evidence="4 5">DSM 26375</strain>
    </source>
</reference>
<evidence type="ECO:0000259" key="2">
    <source>
        <dbReference type="Pfam" id="PF00501"/>
    </source>
</evidence>
<dbReference type="InterPro" id="IPR000873">
    <property type="entry name" value="AMP-dep_synth/lig_dom"/>
</dbReference>
<dbReference type="EMBL" id="FTOT01000003">
    <property type="protein sequence ID" value="SIS93569.1"/>
    <property type="molecule type" value="Genomic_DNA"/>
</dbReference>
<dbReference type="OrthoDB" id="9803968at2"/>
<feature type="domain" description="AMP-dependent synthetase/ligase" evidence="2">
    <location>
        <begin position="22"/>
        <end position="391"/>
    </location>
</feature>
<evidence type="ECO:0000313" key="5">
    <source>
        <dbReference type="Proteomes" id="UP000186141"/>
    </source>
</evidence>
<protein>
    <submittedName>
        <fullName evidence="4">Acyl-CoA synthetase (AMP-forming)/AMP-acid ligase II</fullName>
    </submittedName>
</protein>
<dbReference type="InterPro" id="IPR045851">
    <property type="entry name" value="AMP-bd_C_sf"/>
</dbReference>
<dbReference type="Pfam" id="PF23024">
    <property type="entry name" value="AMP-dom_DIP2-like"/>
    <property type="match status" value="1"/>
</dbReference>
<dbReference type="Proteomes" id="UP000186141">
    <property type="component" value="Unassembled WGS sequence"/>
</dbReference>
<evidence type="ECO:0000256" key="1">
    <source>
        <dbReference type="ARBA" id="ARBA00006432"/>
    </source>
</evidence>
<dbReference type="InterPro" id="IPR025110">
    <property type="entry name" value="AMP-bd_C"/>
</dbReference>
<feature type="domain" description="AMP-binding enzyme C-terminal" evidence="3">
    <location>
        <begin position="435"/>
        <end position="544"/>
    </location>
</feature>
<dbReference type="PANTHER" id="PTHR22754">
    <property type="entry name" value="DISCO-INTERACTING PROTEIN 2 DIP2 -RELATED"/>
    <property type="match status" value="1"/>
</dbReference>
<accession>A0A1N7N5X7</accession>
<dbReference type="GO" id="GO:0016874">
    <property type="term" value="F:ligase activity"/>
    <property type="evidence" value="ECO:0007669"/>
    <property type="project" value="UniProtKB-KW"/>
</dbReference>
<name>A0A1N7N5X7_9RHOB</name>
<gene>
    <name evidence="4" type="ORF">SAMN05421774_103139</name>
</gene>
<evidence type="ECO:0000313" key="4">
    <source>
        <dbReference type="EMBL" id="SIS93569.1"/>
    </source>
</evidence>
<evidence type="ECO:0000259" key="3">
    <source>
        <dbReference type="Pfam" id="PF23024"/>
    </source>
</evidence>
<dbReference type="Gene3D" id="3.30.300.30">
    <property type="match status" value="1"/>
</dbReference>